<dbReference type="AlphaFoldDB" id="A0AAE0TUR7"/>
<dbReference type="SUPFAM" id="SSF48403">
    <property type="entry name" value="Ankyrin repeat"/>
    <property type="match status" value="1"/>
</dbReference>
<dbReference type="SUPFAM" id="SSF53474">
    <property type="entry name" value="alpha/beta-Hydrolases"/>
    <property type="match status" value="1"/>
</dbReference>
<evidence type="ECO:0000259" key="4">
    <source>
        <dbReference type="Pfam" id="PF05057"/>
    </source>
</evidence>
<feature type="compositionally biased region" description="Basic and acidic residues" evidence="3">
    <location>
        <begin position="18"/>
        <end position="43"/>
    </location>
</feature>
<keyword evidence="2" id="KW-0677">Repeat</keyword>
<evidence type="ECO:0000256" key="3">
    <source>
        <dbReference type="SAM" id="MobiDB-lite"/>
    </source>
</evidence>
<dbReference type="InterPro" id="IPR007751">
    <property type="entry name" value="DUF676_lipase-like"/>
</dbReference>
<dbReference type="Gene3D" id="3.40.50.1820">
    <property type="entry name" value="alpha/beta hydrolase"/>
    <property type="match status" value="1"/>
</dbReference>
<sequence>MDRVRAKLGGRKAAKSSTHHDDRATPPEDSDSRRARDMGEGRSSDSAGSSSGVGRGDVMGLTQLWPDPAIESISKVETDVDLIAIHGLGGHPFKTWSEGEKLWLRDFLPYSASKTRIMTFGYNSAVAFSGSRSTIRDFAIQLLEDIKQVRRRDKESERKIIFVCHSLGGIVFKQALIIAHEKEMRYRTIGDSVTGVLFLGTPHRGADIAYWTKLLAKFANVPLLGGIRKDLLGSLEPKSKELGTICAQFVERGMKLQIFSLYERHNLPGLGSLVVDDFSAILHLPNETPIPIDADHRSMCRYLTSSDRNYLTVANCIGELIDATSGPSTQSYVDVSVRNFLWFYLRAVDATAILERIPVHWGKSSRWFMEHSEFKSWTTPAGRQAIWLFGPPGSGKTVLLRSVIASLSARADDRETLVICKPIYFFFDDKDPSRRTSDTFVRSVLKQILEDTRTSHVFRYLEAFDLKTTATNEDGLWKCLSAIVEKSRGIMFQLVIDAVDEVMRHSAGSPNNIIDRLQRLLALDPSGRLRLMISDRKPPAYEFSRVADVASISIDNDDTKSSVQEWVEAQVRKSLEASKVAYSAGEPLEKRIMDVSQSNFLYAKLAWEQASAGIKTWSRQRVKEAIARLDTVSHDLIEVYCRLLKTIPATYKERAKIAFTVLRLCREGLTFEQLAFLEALHGEDFSRRTPTISEVRAKAADLRQYLSEACGYLVRASKDGMVNFTHVSVKDVFSANLEDVPKENRKILTDFSVSDQAGNAIMLDLCMKIFTLEDRSVSVWDDQVTKLTDTLQDPTLTFTSDELNASGALGIRKKKLITAMGKTPCFVYGIRHWLEHYISGSSDGNTSLDKTVTQFAAKSTGYFIHVLWDNLDVDDGPVVLKKLSDTHLTRDYSEGAALFRVIARGDCPRIVKAFLRRGINPNSTNSEKDLISLLSWTILCERKESFRVLLRQEDTNVNFGQGMVPKALHHAAGLTNDSFYLRKLIDHPDINLNAQSQSGTPLHVAISTPNIEGASILLDCQYVDVWAKNRDGVTTYSLAFRNPIWESTLGRMIDKGGRGHRPFDEVISGGSQFIVAGVHGWVGMEERILKYDPDQIFVIDYQTKMNALSFYAYYGRKEKVLWILDRLPRHVPKLRSSADQYDFLALCANQNWEDVVHFIQRRYKIKYLASDHVGRSLLHW</sequence>
<comment type="caution">
    <text evidence="6">The sequence shown here is derived from an EMBL/GenBank/DDBJ whole genome shotgun (WGS) entry which is preliminary data.</text>
</comment>
<accession>A0AAE0TUR7</accession>
<dbReference type="InterPro" id="IPR036770">
    <property type="entry name" value="Ankyrin_rpt-contain_sf"/>
</dbReference>
<gene>
    <name evidence="6" type="ORF">B0T24DRAFT_197702</name>
</gene>
<feature type="domain" description="DUF676" evidence="4">
    <location>
        <begin position="133"/>
        <end position="205"/>
    </location>
</feature>
<proteinExistence type="inferred from homology"/>
<name>A0AAE0TUR7_9PEZI</name>
<keyword evidence="7" id="KW-1185">Reference proteome</keyword>
<evidence type="ECO:0008006" key="8">
    <source>
        <dbReference type="Google" id="ProtNLM"/>
    </source>
</evidence>
<dbReference type="InterPro" id="IPR027417">
    <property type="entry name" value="P-loop_NTPase"/>
</dbReference>
<dbReference type="Gene3D" id="1.25.40.20">
    <property type="entry name" value="Ankyrin repeat-containing domain"/>
    <property type="match status" value="1"/>
</dbReference>
<feature type="region of interest" description="Disordered" evidence="3">
    <location>
        <begin position="1"/>
        <end position="58"/>
    </location>
</feature>
<evidence type="ECO:0000256" key="1">
    <source>
        <dbReference type="ARBA" id="ARBA00007920"/>
    </source>
</evidence>
<dbReference type="EMBL" id="JAULSN010000002">
    <property type="protein sequence ID" value="KAK3380604.1"/>
    <property type="molecule type" value="Genomic_DNA"/>
</dbReference>
<evidence type="ECO:0000313" key="6">
    <source>
        <dbReference type="EMBL" id="KAK3380604.1"/>
    </source>
</evidence>
<organism evidence="6 7">
    <name type="scientific">Lasiosphaeria ovina</name>
    <dbReference type="NCBI Taxonomy" id="92902"/>
    <lineage>
        <taxon>Eukaryota</taxon>
        <taxon>Fungi</taxon>
        <taxon>Dikarya</taxon>
        <taxon>Ascomycota</taxon>
        <taxon>Pezizomycotina</taxon>
        <taxon>Sordariomycetes</taxon>
        <taxon>Sordariomycetidae</taxon>
        <taxon>Sordariales</taxon>
        <taxon>Lasiosphaeriaceae</taxon>
        <taxon>Lasiosphaeria</taxon>
    </lineage>
</organism>
<evidence type="ECO:0000256" key="2">
    <source>
        <dbReference type="ARBA" id="ARBA00022737"/>
    </source>
</evidence>
<dbReference type="InterPro" id="IPR029058">
    <property type="entry name" value="AB_hydrolase_fold"/>
</dbReference>
<evidence type="ECO:0000313" key="7">
    <source>
        <dbReference type="Proteomes" id="UP001287356"/>
    </source>
</evidence>
<dbReference type="PANTHER" id="PTHR10039">
    <property type="entry name" value="AMELOGENIN"/>
    <property type="match status" value="1"/>
</dbReference>
<feature type="domain" description="Nephrocystin 3-like N-terminal" evidence="5">
    <location>
        <begin position="365"/>
        <end position="534"/>
    </location>
</feature>
<protein>
    <recommendedName>
        <fullName evidence="8">DUF676 domain-containing protein</fullName>
    </recommendedName>
</protein>
<dbReference type="Pfam" id="PF24883">
    <property type="entry name" value="NPHP3_N"/>
    <property type="match status" value="1"/>
</dbReference>
<dbReference type="SUPFAM" id="SSF52540">
    <property type="entry name" value="P-loop containing nucleoside triphosphate hydrolases"/>
    <property type="match status" value="1"/>
</dbReference>
<comment type="similarity">
    <text evidence="1">Belongs to the putative lipase ROG1 family.</text>
</comment>
<dbReference type="Proteomes" id="UP001287356">
    <property type="component" value="Unassembled WGS sequence"/>
</dbReference>
<reference evidence="6" key="1">
    <citation type="journal article" date="2023" name="Mol. Phylogenet. Evol.">
        <title>Genome-scale phylogeny and comparative genomics of the fungal order Sordariales.</title>
        <authorList>
            <person name="Hensen N."/>
            <person name="Bonometti L."/>
            <person name="Westerberg I."/>
            <person name="Brannstrom I.O."/>
            <person name="Guillou S."/>
            <person name="Cros-Aarteil S."/>
            <person name="Calhoun S."/>
            <person name="Haridas S."/>
            <person name="Kuo A."/>
            <person name="Mondo S."/>
            <person name="Pangilinan J."/>
            <person name="Riley R."/>
            <person name="LaButti K."/>
            <person name="Andreopoulos B."/>
            <person name="Lipzen A."/>
            <person name="Chen C."/>
            <person name="Yan M."/>
            <person name="Daum C."/>
            <person name="Ng V."/>
            <person name="Clum A."/>
            <person name="Steindorff A."/>
            <person name="Ohm R.A."/>
            <person name="Martin F."/>
            <person name="Silar P."/>
            <person name="Natvig D.O."/>
            <person name="Lalanne C."/>
            <person name="Gautier V."/>
            <person name="Ament-Velasquez S.L."/>
            <person name="Kruys A."/>
            <person name="Hutchinson M.I."/>
            <person name="Powell A.J."/>
            <person name="Barry K."/>
            <person name="Miller A.N."/>
            <person name="Grigoriev I.V."/>
            <person name="Debuchy R."/>
            <person name="Gladieux P."/>
            <person name="Hiltunen Thoren M."/>
            <person name="Johannesson H."/>
        </authorList>
    </citation>
    <scope>NUCLEOTIDE SEQUENCE</scope>
    <source>
        <strain evidence="6">CBS 958.72</strain>
    </source>
</reference>
<dbReference type="InterPro" id="IPR056884">
    <property type="entry name" value="NPHP3-like_N"/>
</dbReference>
<dbReference type="Pfam" id="PF05057">
    <property type="entry name" value="DUF676"/>
    <property type="match status" value="1"/>
</dbReference>
<dbReference type="Gene3D" id="3.40.50.300">
    <property type="entry name" value="P-loop containing nucleotide triphosphate hydrolases"/>
    <property type="match status" value="1"/>
</dbReference>
<dbReference type="PANTHER" id="PTHR10039:SF16">
    <property type="entry name" value="GPI INOSITOL-DEACYLASE"/>
    <property type="match status" value="1"/>
</dbReference>
<reference evidence="6" key="2">
    <citation type="submission" date="2023-06" db="EMBL/GenBank/DDBJ databases">
        <authorList>
            <consortium name="Lawrence Berkeley National Laboratory"/>
            <person name="Haridas S."/>
            <person name="Hensen N."/>
            <person name="Bonometti L."/>
            <person name="Westerberg I."/>
            <person name="Brannstrom I.O."/>
            <person name="Guillou S."/>
            <person name="Cros-Aarteil S."/>
            <person name="Calhoun S."/>
            <person name="Kuo A."/>
            <person name="Mondo S."/>
            <person name="Pangilinan J."/>
            <person name="Riley R."/>
            <person name="Labutti K."/>
            <person name="Andreopoulos B."/>
            <person name="Lipzen A."/>
            <person name="Chen C."/>
            <person name="Yanf M."/>
            <person name="Daum C."/>
            <person name="Ng V."/>
            <person name="Clum A."/>
            <person name="Steindorff A."/>
            <person name="Ohm R."/>
            <person name="Martin F."/>
            <person name="Silar P."/>
            <person name="Natvig D."/>
            <person name="Lalanne C."/>
            <person name="Gautier V."/>
            <person name="Ament-Velasquez S.L."/>
            <person name="Kruys A."/>
            <person name="Hutchinson M.I."/>
            <person name="Powell A.J."/>
            <person name="Barry K."/>
            <person name="Miller A.N."/>
            <person name="Grigoriev I.V."/>
            <person name="Debuchy R."/>
            <person name="Gladieux P."/>
            <person name="Thoren M.H."/>
            <person name="Johannesson H."/>
        </authorList>
    </citation>
    <scope>NUCLEOTIDE SEQUENCE</scope>
    <source>
        <strain evidence="6">CBS 958.72</strain>
    </source>
</reference>
<evidence type="ECO:0000259" key="5">
    <source>
        <dbReference type="Pfam" id="PF24883"/>
    </source>
</evidence>
<feature type="compositionally biased region" description="Basic residues" evidence="3">
    <location>
        <begin position="1"/>
        <end position="14"/>
    </location>
</feature>